<dbReference type="Pfam" id="PF11804">
    <property type="entry name" value="DUF3325"/>
    <property type="match status" value="1"/>
</dbReference>
<evidence type="ECO:0000313" key="2">
    <source>
        <dbReference type="EMBL" id="KJH79611.1"/>
    </source>
</evidence>
<protein>
    <recommendedName>
        <fullName evidence="4">DUF3325 domain-containing protein</fullName>
    </recommendedName>
</protein>
<evidence type="ECO:0000256" key="1">
    <source>
        <dbReference type="SAM" id="Phobius"/>
    </source>
</evidence>
<feature type="transmembrane region" description="Helical" evidence="1">
    <location>
        <begin position="48"/>
        <end position="65"/>
    </location>
</feature>
<evidence type="ECO:0000313" key="3">
    <source>
        <dbReference type="Proteomes" id="UP000032487"/>
    </source>
</evidence>
<gene>
    <name evidence="2" type="ORF">UF78_20885</name>
</gene>
<keyword evidence="1" id="KW-0472">Membrane</keyword>
<organism evidence="2 3">
    <name type="scientific">Stutzerimonas stutzeri</name>
    <name type="common">Pseudomonas stutzeri</name>
    <dbReference type="NCBI Taxonomy" id="316"/>
    <lineage>
        <taxon>Bacteria</taxon>
        <taxon>Pseudomonadati</taxon>
        <taxon>Pseudomonadota</taxon>
        <taxon>Gammaproteobacteria</taxon>
        <taxon>Pseudomonadales</taxon>
        <taxon>Pseudomonadaceae</taxon>
        <taxon>Stutzerimonas</taxon>
    </lineage>
</organism>
<dbReference type="PATRIC" id="fig|316.101.peg.3024"/>
<dbReference type="EMBL" id="JYHV01000037">
    <property type="protein sequence ID" value="KJH79611.1"/>
    <property type="molecule type" value="Genomic_DNA"/>
</dbReference>
<dbReference type="Proteomes" id="UP000032487">
    <property type="component" value="Unassembled WGS sequence"/>
</dbReference>
<accession>A0A0D9AJP4</accession>
<sequence length="109" mass="11588">MPELLASALAFALRYLAFALLALCQPVHRKAVDPLACTPSPASQQGRKLLAAFSLATALALLLALQSSGFGAVLWMLLVSAGAFSLSLTLSWKPTWLRPLLQSIGKPTR</sequence>
<name>A0A0D9AJP4_STUST</name>
<dbReference type="RefSeq" id="WP_045164122.1">
    <property type="nucleotide sequence ID" value="NZ_JYHV01000037.1"/>
</dbReference>
<keyword evidence="1" id="KW-0812">Transmembrane</keyword>
<comment type="caution">
    <text evidence="2">The sequence shown here is derived from an EMBL/GenBank/DDBJ whole genome shotgun (WGS) entry which is preliminary data.</text>
</comment>
<reference evidence="2 3" key="1">
    <citation type="submission" date="2015-02" db="EMBL/GenBank/DDBJ databases">
        <title>Draft genome sequence of Pseudomonas stutzeri NT0128 isolated from wheat (Triticum turgidum) rhizosphere.</title>
        <authorList>
            <person name="Tovi N."/>
            <person name="Frenk S."/>
            <person name="Hadar Y."/>
            <person name="Minz D."/>
        </authorList>
    </citation>
    <scope>NUCLEOTIDE SEQUENCE [LARGE SCALE GENOMIC DNA]</scope>
    <source>
        <strain evidence="2 3">NT0128</strain>
    </source>
</reference>
<feature type="transmembrane region" description="Helical" evidence="1">
    <location>
        <begin position="72"/>
        <end position="92"/>
    </location>
</feature>
<evidence type="ECO:0008006" key="4">
    <source>
        <dbReference type="Google" id="ProtNLM"/>
    </source>
</evidence>
<dbReference type="AlphaFoldDB" id="A0A0D9AJP4"/>
<proteinExistence type="predicted"/>
<dbReference type="InterPro" id="IPR021762">
    <property type="entry name" value="DUF3325"/>
</dbReference>
<keyword evidence="1" id="KW-1133">Transmembrane helix</keyword>